<evidence type="ECO:0008006" key="3">
    <source>
        <dbReference type="Google" id="ProtNLM"/>
    </source>
</evidence>
<name>A0ABX0W445_9RHOB</name>
<protein>
    <recommendedName>
        <fullName evidence="3">HutD family protein</fullName>
    </recommendedName>
</protein>
<dbReference type="InterPro" id="IPR011051">
    <property type="entry name" value="RmlC_Cupin_sf"/>
</dbReference>
<evidence type="ECO:0000313" key="2">
    <source>
        <dbReference type="Proteomes" id="UP001429564"/>
    </source>
</evidence>
<dbReference type="PANTHER" id="PTHR37943:SF1">
    <property type="entry name" value="PROTEIN VES"/>
    <property type="match status" value="1"/>
</dbReference>
<gene>
    <name evidence="1" type="ORF">DL239_05500</name>
</gene>
<dbReference type="SUPFAM" id="SSF51182">
    <property type="entry name" value="RmlC-like cupins"/>
    <property type="match status" value="1"/>
</dbReference>
<dbReference type="Gene3D" id="2.60.120.10">
    <property type="entry name" value="Jelly Rolls"/>
    <property type="match status" value="1"/>
</dbReference>
<dbReference type="InterPro" id="IPR010282">
    <property type="entry name" value="Uncharacterised_HutD/Ves"/>
</dbReference>
<reference evidence="1 2" key="1">
    <citation type="submission" date="2018-05" db="EMBL/GenBank/DDBJ databases">
        <authorList>
            <person name="Zhang Y.-J."/>
        </authorList>
    </citation>
    <scope>NUCLEOTIDE SEQUENCE [LARGE SCALE GENOMIC DNA]</scope>
    <source>
        <strain evidence="1 2">CY04</strain>
    </source>
</reference>
<dbReference type="InterPro" id="IPR014710">
    <property type="entry name" value="RmlC-like_jellyroll"/>
</dbReference>
<organism evidence="1 2">
    <name type="scientific">Parasedimentitalea denitrificans</name>
    <dbReference type="NCBI Taxonomy" id="2211118"/>
    <lineage>
        <taxon>Bacteria</taxon>
        <taxon>Pseudomonadati</taxon>
        <taxon>Pseudomonadota</taxon>
        <taxon>Alphaproteobacteria</taxon>
        <taxon>Rhodobacterales</taxon>
        <taxon>Paracoccaceae</taxon>
        <taxon>Parasedimentitalea</taxon>
    </lineage>
</organism>
<accession>A0ABX0W445</accession>
<dbReference type="EMBL" id="QHLQ01000003">
    <property type="protein sequence ID" value="NIZ60428.1"/>
    <property type="molecule type" value="Genomic_DNA"/>
</dbReference>
<dbReference type="PANTHER" id="PTHR37943">
    <property type="entry name" value="PROTEIN VES"/>
    <property type="match status" value="1"/>
</dbReference>
<sequence length="177" mass="18729">MRFSVDEIAPAPWKNGRGTTRELAQRSEQGQMVWRLSFADIAQDGAFSTFPGLSRIHTIATGHGLKLSGTNSEYVAKPLKPVEFDGGLILNATLTDGPCQAFNVIFNPQLTQAQASIVEGESIGLEGGEKVLFVLAGQLDMGSQGVFGVQQGLVLDAPATGVLSDDGVVLVIQFTPI</sequence>
<proteinExistence type="predicted"/>
<comment type="caution">
    <text evidence="1">The sequence shown here is derived from an EMBL/GenBank/DDBJ whole genome shotgun (WGS) entry which is preliminary data.</text>
</comment>
<keyword evidence="2" id="KW-1185">Reference proteome</keyword>
<dbReference type="Pfam" id="PF05962">
    <property type="entry name" value="HutD"/>
    <property type="match status" value="1"/>
</dbReference>
<dbReference type="Proteomes" id="UP001429564">
    <property type="component" value="Unassembled WGS sequence"/>
</dbReference>
<evidence type="ECO:0000313" key="1">
    <source>
        <dbReference type="EMBL" id="NIZ60428.1"/>
    </source>
</evidence>